<evidence type="ECO:0000313" key="2">
    <source>
        <dbReference type="Proteomes" id="UP001162131"/>
    </source>
</evidence>
<keyword evidence="2" id="KW-1185">Reference proteome</keyword>
<sequence length="122" mass="13769">MEGSSSDRAFIAFLVNCFCNHCQYRMQLSISEVSKILRELPPIDPVNLYRKQYGNLEGCLKNPGVSRVFWLDSMMIKIRDINDLNDAARAGIISNADASRLIEKNAEIDLLQAEARLRAGIH</sequence>
<dbReference type="EMBL" id="CAJZBQ010000057">
    <property type="protein sequence ID" value="CAG9333889.1"/>
    <property type="molecule type" value="Genomic_DNA"/>
</dbReference>
<organism evidence="1 2">
    <name type="scientific">Blepharisma stoltei</name>
    <dbReference type="NCBI Taxonomy" id="1481888"/>
    <lineage>
        <taxon>Eukaryota</taxon>
        <taxon>Sar</taxon>
        <taxon>Alveolata</taxon>
        <taxon>Ciliophora</taxon>
        <taxon>Postciliodesmatophora</taxon>
        <taxon>Heterotrichea</taxon>
        <taxon>Heterotrichida</taxon>
        <taxon>Blepharismidae</taxon>
        <taxon>Blepharisma</taxon>
    </lineage>
</organism>
<name>A0AAU9K600_9CILI</name>
<dbReference type="Proteomes" id="UP001162131">
    <property type="component" value="Unassembled WGS sequence"/>
</dbReference>
<proteinExistence type="predicted"/>
<comment type="caution">
    <text evidence="1">The sequence shown here is derived from an EMBL/GenBank/DDBJ whole genome shotgun (WGS) entry which is preliminary data.</text>
</comment>
<evidence type="ECO:0000313" key="1">
    <source>
        <dbReference type="EMBL" id="CAG9333889.1"/>
    </source>
</evidence>
<accession>A0AAU9K600</accession>
<dbReference type="AlphaFoldDB" id="A0AAU9K600"/>
<reference evidence="1" key="1">
    <citation type="submission" date="2021-09" db="EMBL/GenBank/DDBJ databases">
        <authorList>
            <consortium name="AG Swart"/>
            <person name="Singh M."/>
            <person name="Singh A."/>
            <person name="Seah K."/>
            <person name="Emmerich C."/>
        </authorList>
    </citation>
    <scope>NUCLEOTIDE SEQUENCE</scope>
    <source>
        <strain evidence="1">ATCC30299</strain>
    </source>
</reference>
<protein>
    <submittedName>
        <fullName evidence="1">Uncharacterized protein</fullName>
    </submittedName>
</protein>
<gene>
    <name evidence="1" type="ORF">BSTOLATCC_MIC59698</name>
</gene>